<dbReference type="PANTHER" id="PTHR24252">
    <property type="entry name" value="ACROSIN-RELATED"/>
    <property type="match status" value="1"/>
</dbReference>
<dbReference type="GO" id="GO:0006508">
    <property type="term" value="P:proteolysis"/>
    <property type="evidence" value="ECO:0007669"/>
    <property type="project" value="InterPro"/>
</dbReference>
<dbReference type="InterPro" id="IPR009003">
    <property type="entry name" value="Peptidase_S1_PA"/>
</dbReference>
<dbReference type="InterPro" id="IPR018114">
    <property type="entry name" value="TRYPSIN_HIS"/>
</dbReference>
<dbReference type="Gene3D" id="2.40.10.10">
    <property type="entry name" value="Trypsin-like serine proteases"/>
    <property type="match status" value="1"/>
</dbReference>
<dbReference type="SUPFAM" id="SSF50494">
    <property type="entry name" value="Trypsin-like serine proteases"/>
    <property type="match status" value="1"/>
</dbReference>
<evidence type="ECO:0000313" key="3">
    <source>
        <dbReference type="Ensembl" id="ENSHBUP00000032291.1"/>
    </source>
</evidence>
<evidence type="ECO:0000313" key="4">
    <source>
        <dbReference type="Proteomes" id="UP000264840"/>
    </source>
</evidence>
<keyword evidence="1" id="KW-1015">Disulfide bond</keyword>
<keyword evidence="4" id="KW-1185">Reference proteome</keyword>
<dbReference type="STRING" id="8153.ENSHBUP00000032291"/>
<dbReference type="GO" id="GO:0004252">
    <property type="term" value="F:serine-type endopeptidase activity"/>
    <property type="evidence" value="ECO:0007669"/>
    <property type="project" value="InterPro"/>
</dbReference>
<reference evidence="3" key="1">
    <citation type="submission" date="2025-08" db="UniProtKB">
        <authorList>
            <consortium name="Ensembl"/>
        </authorList>
    </citation>
    <scope>IDENTIFICATION</scope>
</reference>
<evidence type="ECO:0000256" key="1">
    <source>
        <dbReference type="ARBA" id="ARBA00023157"/>
    </source>
</evidence>
<dbReference type="Proteomes" id="UP000264840">
    <property type="component" value="Unplaced"/>
</dbReference>
<dbReference type="Pfam" id="PF00089">
    <property type="entry name" value="Trypsin"/>
    <property type="match status" value="1"/>
</dbReference>
<protein>
    <recommendedName>
        <fullName evidence="2">Peptidase S1 domain-containing protein</fullName>
    </recommendedName>
</protein>
<dbReference type="PROSITE" id="PS50240">
    <property type="entry name" value="TRYPSIN_DOM"/>
    <property type="match status" value="1"/>
</dbReference>
<sequence>MCEECLAAIFRDSVHTSLNRSSVGYLLGLPVDIDSILINGAFVCLTSCGRPSPLTRVFTSTGLERIVGGVNSAEGEWPWQVSLYFDGHLYCGASVLSTDWLVSAAHCFNKQRSAKLAGVLMNYKYSFNLVITLHQLL</sequence>
<proteinExistence type="predicted"/>
<dbReference type="OMA" id="FVCLTSC"/>
<feature type="domain" description="Peptidase S1" evidence="2">
    <location>
        <begin position="66"/>
        <end position="137"/>
    </location>
</feature>
<dbReference type="AlphaFoldDB" id="A0A3Q2X1A5"/>
<reference evidence="3" key="2">
    <citation type="submission" date="2025-09" db="UniProtKB">
        <authorList>
            <consortium name="Ensembl"/>
        </authorList>
    </citation>
    <scope>IDENTIFICATION</scope>
</reference>
<evidence type="ECO:0000259" key="2">
    <source>
        <dbReference type="PROSITE" id="PS50240"/>
    </source>
</evidence>
<dbReference type="InterPro" id="IPR043504">
    <property type="entry name" value="Peptidase_S1_PA_chymotrypsin"/>
</dbReference>
<dbReference type="Ensembl" id="ENSHBUT00000025088.1">
    <property type="protein sequence ID" value="ENSHBUP00000032291.1"/>
    <property type="gene ID" value="ENSHBUG00000018491.1"/>
</dbReference>
<dbReference type="InterPro" id="IPR001254">
    <property type="entry name" value="Trypsin_dom"/>
</dbReference>
<accession>A0A3Q2X1A5</accession>
<organism evidence="3 4">
    <name type="scientific">Haplochromis burtoni</name>
    <name type="common">Burton's mouthbrooder</name>
    <name type="synonym">Chromis burtoni</name>
    <dbReference type="NCBI Taxonomy" id="8153"/>
    <lineage>
        <taxon>Eukaryota</taxon>
        <taxon>Metazoa</taxon>
        <taxon>Chordata</taxon>
        <taxon>Craniata</taxon>
        <taxon>Vertebrata</taxon>
        <taxon>Euteleostomi</taxon>
        <taxon>Actinopterygii</taxon>
        <taxon>Neopterygii</taxon>
        <taxon>Teleostei</taxon>
        <taxon>Neoteleostei</taxon>
        <taxon>Acanthomorphata</taxon>
        <taxon>Ovalentaria</taxon>
        <taxon>Cichlomorphae</taxon>
        <taxon>Cichliformes</taxon>
        <taxon>Cichlidae</taxon>
        <taxon>African cichlids</taxon>
        <taxon>Pseudocrenilabrinae</taxon>
        <taxon>Haplochromini</taxon>
        <taxon>Haplochromis</taxon>
    </lineage>
</organism>
<dbReference type="PROSITE" id="PS00134">
    <property type="entry name" value="TRYPSIN_HIS"/>
    <property type="match status" value="1"/>
</dbReference>
<dbReference type="GeneTree" id="ENSGT00940000160085"/>
<dbReference type="PANTHER" id="PTHR24252:SF12">
    <property type="entry name" value="TRANSMEMBRANE SERINE PROTEASE 7"/>
    <property type="match status" value="1"/>
</dbReference>
<name>A0A3Q2X1A5_HAPBU</name>